<comment type="caution">
    <text evidence="2">The sequence shown here is derived from an EMBL/GenBank/DDBJ whole genome shotgun (WGS) entry which is preliminary data.</text>
</comment>
<organism evidence="2 3">
    <name type="scientific">Opisthorchis felineus</name>
    <dbReference type="NCBI Taxonomy" id="147828"/>
    <lineage>
        <taxon>Eukaryota</taxon>
        <taxon>Metazoa</taxon>
        <taxon>Spiralia</taxon>
        <taxon>Lophotrochozoa</taxon>
        <taxon>Platyhelminthes</taxon>
        <taxon>Trematoda</taxon>
        <taxon>Digenea</taxon>
        <taxon>Opisthorchiida</taxon>
        <taxon>Opisthorchiata</taxon>
        <taxon>Opisthorchiidae</taxon>
        <taxon>Opisthorchis</taxon>
    </lineage>
</organism>
<keyword evidence="3" id="KW-1185">Reference proteome</keyword>
<dbReference type="SUPFAM" id="SSF50969">
    <property type="entry name" value="YVTN repeat-like/Quinoprotein amine dehydrogenase"/>
    <property type="match status" value="1"/>
</dbReference>
<dbReference type="PANTHER" id="PTHR19871">
    <property type="entry name" value="BETA TRANSDUCIN-RELATED PROTEIN"/>
    <property type="match status" value="1"/>
</dbReference>
<dbReference type="InterPro" id="IPR027417">
    <property type="entry name" value="P-loop_NTPase"/>
</dbReference>
<dbReference type="SUPFAM" id="SSF52540">
    <property type="entry name" value="P-loop containing nucleoside triphosphate hydrolases"/>
    <property type="match status" value="1"/>
</dbReference>
<dbReference type="OrthoDB" id="2325716at2759"/>
<feature type="compositionally biased region" description="Polar residues" evidence="1">
    <location>
        <begin position="327"/>
        <end position="339"/>
    </location>
</feature>
<feature type="region of interest" description="Disordered" evidence="1">
    <location>
        <begin position="319"/>
        <end position="339"/>
    </location>
</feature>
<feature type="region of interest" description="Disordered" evidence="1">
    <location>
        <begin position="431"/>
        <end position="466"/>
    </location>
</feature>
<gene>
    <name evidence="2" type="ORF">CRM22_008303</name>
</gene>
<sequence length="2191" mass="248180">MAERRRSLANRRMTAFGRMQKRLSQLPITIEDNTEHWRRIERALLESGPKTDYDRMVEEHFQGRRNTIAAISPSERRILQKSVGTQKPTVHASFTSESKQPWESESIFERYTDFGELASEAAERERQEKKDQLLAVDKMFGRPSTPTAVKKSTREIHQQLYKPMEHVKGRAFPNRQLTIYVVADPTDMRIELATLRLYVWPHLLRACRARGFALQIIDQSAGTDVDPPTRPELDVQQTRQLLDEHLSKRKELKTFLNCLILLSNRSVGPVPRLPARLREQTILYVKESAQREIESISAEVKELKRQLYSADANLEQKDQKATKFESTENISQASGLSTGSRISSKEDLLRHKSELIQALCPDLLNKWYHYVSSGPNEAERTYHLQPVRSVYPDVIRYEDQSRRQAAIECWLKDLHHIACLFMRYIKPCQKNAGDSETSQSKMAGRRSSNLETTTMGSDEDATKERVPDEEDLAFITKSAIEEQLEEFLTPGKESKDCFVVLRLHDNQSKQSKFLSNNKRSESLSLPTNRSVSNVSLFTTNGPINPILDSHLEAPFKESENRAERVVEDSILCVPPANQSQYDLAVFTHLTLEDRIFRKRPPLEPLDQKEHSSYLEALCRSIREQFMTSLGAEMNRRMATERQNEHGAEVDKRKIWDLEYEISSHWEMCEKMASEFVGQSEKLDEIVGWIDSCMKELQNFGEDVDPTERRFHWLTVSGSSGCGKSVLLAKLAKTMLLDEYMRERARVIYRSIGSSTVSMKLLDTLHYLCCELSSQMKPSLLPQNYDGLRNAMHDALIEASYEQPSSLPLIVILDGIENFEEFTQRSAYFPVSWLPAEWVLRQPRLNCPVFFILGVSTISQDSERMPGKTGLLDLLRLPQIEGTHLKHVQLTALGERDMNMCLRVWIAENYLNQHIVEKDLQLKHESGPLNPLSLRLLQAMRLQGNDVNELEDYTPSTVLHAWFACAEQEFGYEKVQFIMGHLLAARWGLDMEDLLTLGLHSMHNRIQVTPGVRMMHRHTVAAVNWDQWFTSVSTDELAVTFHWVVRFFNAYLTPTGLLCRRRGPPDGSAIFYCLRHGAVHDVAQVRYLEKLNNIQTYRNLSFWALQEMQMRGVASLSSWRWIFELPCYLSQSGQFERLRNSCFFSPTWLREVMDVSVQFNQYYSNVHLVMEEIVRCLCYLNEEKVLFTVATVPTERSNYDPFVLAICTILEGDDDLLRLLTALGGWIPRMKQDPVLLNSLIYGTFYSKQGGLEDLGNVAERVQHEMNNLVLKPINFNTQVSTGCVEYVAERLISSFQNSSLTFARTSLHVTALAYSPNRRYLATATKDKVTLKTKIDIWQLSTNQIVWSQTVGLGLVDRIDQLVWVTNQATLAVEFPKHRMTVWPIDKEKSSWGETYFQLSDNRGKAQESCLVYAVETPVAGISYVLILNLADFRIDVWRWKWTSLEYMHTSITLVESEQMPLRQYSAEVHHRRRSSLAPKPSIGLFIAATVRNNLFHFVCASRNEAVARLVSFELKDKDLVLDFKNKVKEELLSCPNQGARIFALDIVENGPVILASRAPSEYTTNSGVVGCLDLFDLPSGKLLKHIEGEPATLEFIESGLSGGFGLMSNSIPPQLKLFSSPDATSVVSVSESFEKKIKTDISMEVVCWNLVNRTNLTLASAALLPHLVTEMQRPLPLPVLADNCGDRLLSLCFPCPASDPNIIWNCSPLKRAQKTPQENAAKKHSSCTLVDLNAPNKQSITFVYHDITDGWHFGILLEMEGSHLGAESCDRYVQKLFHVRPVESKIWSPTDRFLLGGNLLVVLSNLTYSEERGEGKEAFREMDIYRLHEPTPGSKRHELTNLRHLTGVTIIPGFADELFVWNGTHVVGVGEGRKHFCAWSLENGGLEWKMGPKVEQIDPFGIHFGVIKSAAQEERSPGMAEGDNVIQQVTTSKSATGKQFSPESLAVGKFIVSGDGSVIVASFDPLLCCVFLPHCSRHAGTLNERYARSGKSSYYPASTGNSISLATSALSINGDWIVYSEFSSDEGSACVTVWNLYPLKEAAGKSAAGKSKVPWYRKRLTNQSDVVAIGVASTRCTVAFAQMNDGVSVWYVDETPTSCRRLIQSEKLVLSNMTQPIVQVSLDGTRVVVASGSPDRQQLSVWKVGNEDNVLLGHIFSPTNILDFSMVLSETVVAIKAEKQNKPLLVWIGE</sequence>
<dbReference type="STRING" id="147828.A0A4S2LJQ7"/>
<reference evidence="2 3" key="1">
    <citation type="journal article" date="2019" name="BMC Genomics">
        <title>New insights from Opisthorchis felineus genome: update on genomics of the epidemiologically important liver flukes.</title>
        <authorList>
            <person name="Ershov N.I."/>
            <person name="Mordvinov V.A."/>
            <person name="Prokhortchouk E.B."/>
            <person name="Pakharukova M.Y."/>
            <person name="Gunbin K.V."/>
            <person name="Ustyantsev K."/>
            <person name="Genaev M.A."/>
            <person name="Blinov A.G."/>
            <person name="Mazur A."/>
            <person name="Boulygina E."/>
            <person name="Tsygankova S."/>
            <person name="Khrameeva E."/>
            <person name="Chekanov N."/>
            <person name="Fan G."/>
            <person name="Xiao A."/>
            <person name="Zhang H."/>
            <person name="Xu X."/>
            <person name="Yang H."/>
            <person name="Solovyev V."/>
            <person name="Lee S.M."/>
            <person name="Liu X."/>
            <person name="Afonnikov D.A."/>
            <person name="Skryabin K.G."/>
        </authorList>
    </citation>
    <scope>NUCLEOTIDE SEQUENCE [LARGE SCALE GENOMIC DNA]</scope>
    <source>
        <strain evidence="2">AK-0245</strain>
        <tissue evidence="2">Whole organism</tissue>
    </source>
</reference>
<proteinExistence type="predicted"/>
<dbReference type="Gene3D" id="2.130.10.10">
    <property type="entry name" value="YVTN repeat-like/Quinoprotein amine dehydrogenase"/>
    <property type="match status" value="1"/>
</dbReference>
<dbReference type="Gene3D" id="3.40.50.300">
    <property type="entry name" value="P-loop containing nucleotide triphosphate hydrolases"/>
    <property type="match status" value="1"/>
</dbReference>
<feature type="compositionally biased region" description="Polar residues" evidence="1">
    <location>
        <begin position="432"/>
        <end position="456"/>
    </location>
</feature>
<dbReference type="InterPro" id="IPR015943">
    <property type="entry name" value="WD40/YVTN_repeat-like_dom_sf"/>
</dbReference>
<accession>A0A4S2LJQ7</accession>
<dbReference type="Proteomes" id="UP000308267">
    <property type="component" value="Unassembled WGS sequence"/>
</dbReference>
<evidence type="ECO:0000256" key="1">
    <source>
        <dbReference type="SAM" id="MobiDB-lite"/>
    </source>
</evidence>
<evidence type="ECO:0000313" key="3">
    <source>
        <dbReference type="Proteomes" id="UP000308267"/>
    </source>
</evidence>
<dbReference type="InterPro" id="IPR052752">
    <property type="entry name" value="NACHT-WD_repeat"/>
</dbReference>
<protein>
    <submittedName>
        <fullName evidence="2">Uncharacterized protein</fullName>
    </submittedName>
</protein>
<dbReference type="EMBL" id="SJOL01008215">
    <property type="protein sequence ID" value="TGZ60858.1"/>
    <property type="molecule type" value="Genomic_DNA"/>
</dbReference>
<dbReference type="InterPro" id="IPR011044">
    <property type="entry name" value="Quino_amine_DH_bsu"/>
</dbReference>
<name>A0A4S2LJQ7_OPIFE</name>
<evidence type="ECO:0000313" key="2">
    <source>
        <dbReference type="EMBL" id="TGZ60858.1"/>
    </source>
</evidence>
<dbReference type="PANTHER" id="PTHR19871:SF14">
    <property type="entry name" value="DUF4062 DOMAIN-CONTAINING PROTEIN"/>
    <property type="match status" value="1"/>
</dbReference>